<evidence type="ECO:0000256" key="2">
    <source>
        <dbReference type="ARBA" id="ARBA00005988"/>
    </source>
</evidence>
<evidence type="ECO:0000313" key="5">
    <source>
        <dbReference type="Proteomes" id="UP001595967"/>
    </source>
</evidence>
<comment type="cofactor">
    <cofactor evidence="1">
        <name>Zn(2+)</name>
        <dbReference type="ChEBI" id="CHEBI:29105"/>
    </cofactor>
</comment>
<sequence length="351" mass="37505">MNRPIPTVPTDAIEATPPPTSRIAMALALAVWLGLTAGGVALLQGSPPSTAVPLHHLRVERGPKPPPVQELPAPAAAPAAQPHPVIAVPADAAVPAAVCAPWLERWPALQRKLCEAAQLAPSGALSVRGAPIAWRDVAPPDAAGVAQRVLVVGAIHGDELTAAALALHWVALAQQASSQRPVHWRFIPVLNPDGLLARPATRTNAAGVDLNRNFPTPDWEREAAAYWEKRTRRDPRRWPGPAPLSEPESQFLHAQMAQFAPDLVVSIHAPYGVLDFDGPQTPPQKLGGLHLDQLGVFPGSLGNYGGLQLGVPVVTIELHHALRMPVRTEIAAMWQDLLAWMDKHLPVQSDK</sequence>
<dbReference type="Gene3D" id="3.40.630.10">
    <property type="entry name" value="Zn peptidases"/>
    <property type="match status" value="1"/>
</dbReference>
<reference evidence="5" key="1">
    <citation type="journal article" date="2019" name="Int. J. Syst. Evol. Microbiol.">
        <title>The Global Catalogue of Microorganisms (GCM) 10K type strain sequencing project: providing services to taxonomists for standard genome sequencing and annotation.</title>
        <authorList>
            <consortium name="The Broad Institute Genomics Platform"/>
            <consortium name="The Broad Institute Genome Sequencing Center for Infectious Disease"/>
            <person name="Wu L."/>
            <person name="Ma J."/>
        </authorList>
    </citation>
    <scope>NUCLEOTIDE SEQUENCE [LARGE SCALE GENOMIC DNA]</scope>
    <source>
        <strain evidence="5">JCM 11650</strain>
    </source>
</reference>
<accession>A0ABV9GWS9</accession>
<proteinExistence type="inferred from homology"/>
<keyword evidence="4" id="KW-0378">Hydrolase</keyword>
<organism evidence="4 5">
    <name type="scientific">Comamonas nitrativorans</name>
    <dbReference type="NCBI Taxonomy" id="108437"/>
    <lineage>
        <taxon>Bacteria</taxon>
        <taxon>Pseudomonadati</taxon>
        <taxon>Pseudomonadota</taxon>
        <taxon>Betaproteobacteria</taxon>
        <taxon>Burkholderiales</taxon>
        <taxon>Comamonadaceae</taxon>
        <taxon>Comamonas</taxon>
    </lineage>
</organism>
<comment type="similarity">
    <text evidence="2">Belongs to the peptidase M14 family.</text>
</comment>
<protein>
    <submittedName>
        <fullName evidence="4">M14 family zinc carboxypeptidase</fullName>
    </submittedName>
</protein>
<dbReference type="RefSeq" id="WP_377725888.1">
    <property type="nucleotide sequence ID" value="NZ_JBHSEW010000007.1"/>
</dbReference>
<keyword evidence="4" id="KW-0645">Protease</keyword>
<gene>
    <name evidence="4" type="ORF">ACFO3A_09565</name>
</gene>
<feature type="domain" description="Peptidase M14" evidence="3">
    <location>
        <begin position="105"/>
        <end position="335"/>
    </location>
</feature>
<dbReference type="InterPro" id="IPR000834">
    <property type="entry name" value="Peptidase_M14"/>
</dbReference>
<dbReference type="EMBL" id="JBHSEW010000007">
    <property type="protein sequence ID" value="MFC4622462.1"/>
    <property type="molecule type" value="Genomic_DNA"/>
</dbReference>
<evidence type="ECO:0000259" key="3">
    <source>
        <dbReference type="SMART" id="SM00631"/>
    </source>
</evidence>
<dbReference type="SUPFAM" id="SSF53187">
    <property type="entry name" value="Zn-dependent exopeptidases"/>
    <property type="match status" value="1"/>
</dbReference>
<dbReference type="GO" id="GO:0004180">
    <property type="term" value="F:carboxypeptidase activity"/>
    <property type="evidence" value="ECO:0007669"/>
    <property type="project" value="UniProtKB-KW"/>
</dbReference>
<comment type="caution">
    <text evidence="4">The sequence shown here is derived from an EMBL/GenBank/DDBJ whole genome shotgun (WGS) entry which is preliminary data.</text>
</comment>
<dbReference type="PANTHER" id="PTHR11705:SF119">
    <property type="entry name" value="OS02G0119300 PROTEIN"/>
    <property type="match status" value="1"/>
</dbReference>
<keyword evidence="4" id="KW-0121">Carboxypeptidase</keyword>
<dbReference type="Pfam" id="PF00246">
    <property type="entry name" value="Peptidase_M14"/>
    <property type="match status" value="1"/>
</dbReference>
<keyword evidence="5" id="KW-1185">Reference proteome</keyword>
<dbReference type="Proteomes" id="UP001595967">
    <property type="component" value="Unassembled WGS sequence"/>
</dbReference>
<dbReference type="PANTHER" id="PTHR11705">
    <property type="entry name" value="PROTEASE FAMILY M14 CARBOXYPEPTIDASE A,B"/>
    <property type="match status" value="1"/>
</dbReference>
<dbReference type="SMART" id="SM00631">
    <property type="entry name" value="Zn_pept"/>
    <property type="match status" value="1"/>
</dbReference>
<name>A0ABV9GWS9_9BURK</name>
<evidence type="ECO:0000313" key="4">
    <source>
        <dbReference type="EMBL" id="MFC4622462.1"/>
    </source>
</evidence>
<evidence type="ECO:0000256" key="1">
    <source>
        <dbReference type="ARBA" id="ARBA00001947"/>
    </source>
</evidence>